<organism evidence="1 2">
    <name type="scientific">Mucilaginibacter ginsenosidivorans</name>
    <dbReference type="NCBI Taxonomy" id="398053"/>
    <lineage>
        <taxon>Bacteria</taxon>
        <taxon>Pseudomonadati</taxon>
        <taxon>Bacteroidota</taxon>
        <taxon>Sphingobacteriia</taxon>
        <taxon>Sphingobacteriales</taxon>
        <taxon>Sphingobacteriaceae</taxon>
        <taxon>Mucilaginibacter</taxon>
    </lineage>
</organism>
<dbReference type="InterPro" id="IPR011008">
    <property type="entry name" value="Dimeric_a/b-barrel"/>
</dbReference>
<dbReference type="AlphaFoldDB" id="A0A5B8UVN6"/>
<dbReference type="SUPFAM" id="SSF54909">
    <property type="entry name" value="Dimeric alpha+beta barrel"/>
    <property type="match status" value="1"/>
</dbReference>
<evidence type="ECO:0000313" key="2">
    <source>
        <dbReference type="Proteomes" id="UP000321479"/>
    </source>
</evidence>
<dbReference type="KEGG" id="mgin:FRZ54_10620"/>
<dbReference type="Proteomes" id="UP000321479">
    <property type="component" value="Chromosome"/>
</dbReference>
<dbReference type="OrthoDB" id="7595390at2"/>
<keyword evidence="2" id="KW-1185">Reference proteome</keyword>
<accession>A0A5B8UVN6</accession>
<dbReference type="EMBL" id="CP042436">
    <property type="protein sequence ID" value="QEC63013.1"/>
    <property type="molecule type" value="Genomic_DNA"/>
</dbReference>
<name>A0A5B8UVN6_9SPHI</name>
<sequence>MGRIVIVAYKPKDGKAEALKELMKTHMPRLRAEGLVTDRQSIIAEAADGTIVEVFEWLSDEAIRQAHENANVRQMWAEYFAVCDCIPYGNLAEASLTFPGFKPLN</sequence>
<protein>
    <recommendedName>
        <fullName evidence="3">ABM domain-containing protein</fullName>
    </recommendedName>
</protein>
<reference evidence="1 2" key="1">
    <citation type="journal article" date="2017" name="Curr. Microbiol.">
        <title>Mucilaginibacter ginsenosidivorans sp. nov., Isolated from Soil of Ginseng Field.</title>
        <authorList>
            <person name="Kim M.M."/>
            <person name="Siddiqi M.Z."/>
            <person name="Im W.T."/>
        </authorList>
    </citation>
    <scope>NUCLEOTIDE SEQUENCE [LARGE SCALE GENOMIC DNA]</scope>
    <source>
        <strain evidence="1 2">Gsoil 3017</strain>
    </source>
</reference>
<evidence type="ECO:0008006" key="3">
    <source>
        <dbReference type="Google" id="ProtNLM"/>
    </source>
</evidence>
<dbReference type="Gene3D" id="3.30.70.100">
    <property type="match status" value="1"/>
</dbReference>
<dbReference type="RefSeq" id="WP_147031589.1">
    <property type="nucleotide sequence ID" value="NZ_CP042436.1"/>
</dbReference>
<evidence type="ECO:0000313" key="1">
    <source>
        <dbReference type="EMBL" id="QEC63013.1"/>
    </source>
</evidence>
<gene>
    <name evidence="1" type="ORF">FRZ54_10620</name>
</gene>
<proteinExistence type="predicted"/>